<dbReference type="EMBL" id="CATNWA010015671">
    <property type="protein sequence ID" value="CAI9585662.1"/>
    <property type="molecule type" value="Genomic_DNA"/>
</dbReference>
<reference evidence="1" key="1">
    <citation type="submission" date="2023-05" db="EMBL/GenBank/DDBJ databases">
        <authorList>
            <person name="Stuckert A."/>
        </authorList>
    </citation>
    <scope>NUCLEOTIDE SEQUENCE</scope>
</reference>
<evidence type="ECO:0000313" key="2">
    <source>
        <dbReference type="Proteomes" id="UP001162483"/>
    </source>
</evidence>
<gene>
    <name evidence="1" type="ORF">SPARVUS_LOCUS10254408</name>
</gene>
<dbReference type="Proteomes" id="UP001162483">
    <property type="component" value="Unassembled WGS sequence"/>
</dbReference>
<accession>A0ABN9ENM4</accession>
<sequence length="118" mass="13464">FLDEKSKEILAAIPKLYTEDNIVWYLNQTSELLLADVCPLPVPPHKLPSMAQEILIRKVKSLPINTVIKLLFGREISKNIKASHQAFQNSKANKETLFRIIEDLTRIITNGSQESTEY</sequence>
<organism evidence="1 2">
    <name type="scientific">Staurois parvus</name>
    <dbReference type="NCBI Taxonomy" id="386267"/>
    <lineage>
        <taxon>Eukaryota</taxon>
        <taxon>Metazoa</taxon>
        <taxon>Chordata</taxon>
        <taxon>Craniata</taxon>
        <taxon>Vertebrata</taxon>
        <taxon>Euteleostomi</taxon>
        <taxon>Amphibia</taxon>
        <taxon>Batrachia</taxon>
        <taxon>Anura</taxon>
        <taxon>Neobatrachia</taxon>
        <taxon>Ranoidea</taxon>
        <taxon>Ranidae</taxon>
        <taxon>Staurois</taxon>
    </lineage>
</organism>
<name>A0ABN9ENM4_9NEOB</name>
<protein>
    <submittedName>
        <fullName evidence="1">Uncharacterized protein</fullName>
    </submittedName>
</protein>
<proteinExistence type="predicted"/>
<feature type="non-terminal residue" evidence="1">
    <location>
        <position position="1"/>
    </location>
</feature>
<keyword evidence="2" id="KW-1185">Reference proteome</keyword>
<evidence type="ECO:0000313" key="1">
    <source>
        <dbReference type="EMBL" id="CAI9585662.1"/>
    </source>
</evidence>
<comment type="caution">
    <text evidence="1">The sequence shown here is derived from an EMBL/GenBank/DDBJ whole genome shotgun (WGS) entry which is preliminary data.</text>
</comment>